<evidence type="ECO:0000256" key="5">
    <source>
        <dbReference type="ARBA" id="ARBA00022695"/>
    </source>
</evidence>
<dbReference type="GO" id="GO:0006011">
    <property type="term" value="P:UDP-alpha-D-glucose metabolic process"/>
    <property type="evidence" value="ECO:0007669"/>
    <property type="project" value="InterPro"/>
</dbReference>
<comment type="catalytic activity">
    <reaction evidence="9">
        <text>alpha-D-glucose 1-phosphate + UTP + H(+) = UDP-alpha-D-glucose + diphosphate</text>
        <dbReference type="Rhea" id="RHEA:19889"/>
        <dbReference type="ChEBI" id="CHEBI:15378"/>
        <dbReference type="ChEBI" id="CHEBI:33019"/>
        <dbReference type="ChEBI" id="CHEBI:46398"/>
        <dbReference type="ChEBI" id="CHEBI:58601"/>
        <dbReference type="ChEBI" id="CHEBI:58885"/>
        <dbReference type="EC" id="2.7.7.9"/>
    </reaction>
</comment>
<dbReference type="PANTHER" id="PTHR43197">
    <property type="entry name" value="UTP--GLUCOSE-1-PHOSPHATE URIDYLYLTRANSFERASE"/>
    <property type="match status" value="1"/>
</dbReference>
<evidence type="ECO:0000313" key="12">
    <source>
        <dbReference type="EMBL" id="STM23314.1"/>
    </source>
</evidence>
<accession>A0A2X3K9P5</accession>
<feature type="domain" description="Nucleotidyl transferase" evidence="10">
    <location>
        <begin position="130"/>
        <end position="388"/>
    </location>
</feature>
<keyword evidence="4 11" id="KW-0808">Transferase</keyword>
<evidence type="ECO:0000256" key="8">
    <source>
        <dbReference type="ARBA" id="ARBA00032341"/>
    </source>
</evidence>
<dbReference type="Gene3D" id="3.90.550.10">
    <property type="entry name" value="Spore Coat Polysaccharide Biosynthesis Protein SpsA, Chain A"/>
    <property type="match status" value="2"/>
</dbReference>
<dbReference type="Proteomes" id="UP000254718">
    <property type="component" value="Unassembled WGS sequence"/>
</dbReference>
<evidence type="ECO:0000313" key="14">
    <source>
        <dbReference type="Proteomes" id="UP000254718"/>
    </source>
</evidence>
<evidence type="ECO:0000313" key="13">
    <source>
        <dbReference type="Proteomes" id="UP000250991"/>
    </source>
</evidence>
<organism evidence="11 13">
    <name type="scientific">Escherichia coli</name>
    <dbReference type="NCBI Taxonomy" id="562"/>
    <lineage>
        <taxon>Bacteria</taxon>
        <taxon>Pseudomonadati</taxon>
        <taxon>Pseudomonadota</taxon>
        <taxon>Gammaproteobacteria</taxon>
        <taxon>Enterobacterales</taxon>
        <taxon>Enterobacteriaceae</taxon>
        <taxon>Escherichia</taxon>
    </lineage>
</organism>
<evidence type="ECO:0000313" key="11">
    <source>
        <dbReference type="EMBL" id="SQD04763.1"/>
    </source>
</evidence>
<dbReference type="Pfam" id="PF00483">
    <property type="entry name" value="NTP_transferase"/>
    <property type="match status" value="1"/>
</dbReference>
<dbReference type="EMBL" id="UGFE01000002">
    <property type="protein sequence ID" value="STM23314.1"/>
    <property type="molecule type" value="Genomic_DNA"/>
</dbReference>
<dbReference type="InterPro" id="IPR005771">
    <property type="entry name" value="GalU_uridylyltTrfase_bac/arc"/>
</dbReference>
<evidence type="ECO:0000256" key="3">
    <source>
        <dbReference type="ARBA" id="ARBA00019048"/>
    </source>
</evidence>
<name>A0A2X3K9P5_ECOLX</name>
<dbReference type="AlphaFoldDB" id="A0A2X3K9P5"/>
<evidence type="ECO:0000256" key="6">
    <source>
        <dbReference type="ARBA" id="ARBA00031455"/>
    </source>
</evidence>
<dbReference type="PANTHER" id="PTHR43197:SF2">
    <property type="entry name" value="UTP--GLUCOSE-1-PHOSPHATE URIDYLYLTRANSFERASE"/>
    <property type="match status" value="1"/>
</dbReference>
<evidence type="ECO:0000256" key="1">
    <source>
        <dbReference type="ARBA" id="ARBA00006890"/>
    </source>
</evidence>
<dbReference type="Proteomes" id="UP000250991">
    <property type="component" value="Unassembled WGS sequence"/>
</dbReference>
<gene>
    <name evidence="11" type="primary">galF</name>
    <name evidence="11" type="ORF">NCTC8009_05300</name>
    <name evidence="12" type="ORF">NCTC8333_02237</name>
</gene>
<dbReference type="STRING" id="585034.ECIAI1_2116"/>
<dbReference type="NCBIfam" id="NF007516">
    <property type="entry name" value="PRK10122.1"/>
    <property type="match status" value="1"/>
</dbReference>
<dbReference type="EC" id="2.7.7.9" evidence="2"/>
<dbReference type="GO" id="GO:0003983">
    <property type="term" value="F:UTP:glucose-1-phosphate uridylyltransferase activity"/>
    <property type="evidence" value="ECO:0007669"/>
    <property type="project" value="UniProtKB-EC"/>
</dbReference>
<evidence type="ECO:0000256" key="4">
    <source>
        <dbReference type="ARBA" id="ARBA00022679"/>
    </source>
</evidence>
<dbReference type="EMBL" id="UARW01000010">
    <property type="protein sequence ID" value="SQD04763.1"/>
    <property type="molecule type" value="Genomic_DNA"/>
</dbReference>
<evidence type="ECO:0000256" key="7">
    <source>
        <dbReference type="ARBA" id="ARBA00031959"/>
    </source>
</evidence>
<evidence type="ECO:0000256" key="9">
    <source>
        <dbReference type="ARBA" id="ARBA00048128"/>
    </source>
</evidence>
<sequence>MINLKAVIPVAGLGMHMLPATKAIPKEMLPIVDKPMIQYIVDEIVAAGIKEIVLVTHASKNAVENHFDTSYELESLLEQRVKRQLLAEVQSICPPGVTIMNVRQAQLLGLGHSILCARPIVGDNPFVVVLPATKAIPKEMLPIVDKPMIQYIVDEIVAAGIKEIVLVTHASKNAVENHFDTSYELESLLEQRVKRQLLAEVQSICPPGVTIMNVRQAQLLGLGHSILCARPIVGDNPFVVVLPDVVLDTASADPLRYNLAAMVARFNETGRSQVLAKRMDDDLSEYSVIQTKEPLDNEGKVSRIVEFIEKPDQPQTLDSDLMAVGRYVLSADIWAELEKTAPGAWGRIQLTDAIAELAKKQSVDAMLMTGDSYDCGKKMGYMQAFVKYGLRNLKEGAKFRKSIKKLLSE</sequence>
<dbReference type="InterPro" id="IPR029044">
    <property type="entry name" value="Nucleotide-diphossugar_trans"/>
</dbReference>
<proteinExistence type="inferred from homology"/>
<dbReference type="InterPro" id="IPR005835">
    <property type="entry name" value="NTP_transferase_dom"/>
</dbReference>
<evidence type="ECO:0000259" key="10">
    <source>
        <dbReference type="Pfam" id="PF00483"/>
    </source>
</evidence>
<comment type="similarity">
    <text evidence="1">Belongs to the UDPGP type 2 family.</text>
</comment>
<evidence type="ECO:0000256" key="2">
    <source>
        <dbReference type="ARBA" id="ARBA00012415"/>
    </source>
</evidence>
<keyword evidence="5 11" id="KW-0548">Nucleotidyltransferase</keyword>
<reference evidence="13 14" key="1">
    <citation type="submission" date="2018-06" db="EMBL/GenBank/DDBJ databases">
        <authorList>
            <consortium name="Pathogen Informatics"/>
            <person name="Doyle S."/>
        </authorList>
    </citation>
    <scope>NUCLEOTIDE SEQUENCE [LARGE SCALE GENOMIC DNA]</scope>
    <source>
        <strain evidence="11 13">NCTC8009</strain>
        <strain evidence="12 14">NCTC8333</strain>
    </source>
</reference>
<dbReference type="SUPFAM" id="SSF53448">
    <property type="entry name" value="Nucleotide-diphospho-sugar transferases"/>
    <property type="match status" value="2"/>
</dbReference>
<protein>
    <recommendedName>
        <fullName evidence="3">UTP--glucose-1-phosphate uridylyltransferase</fullName>
        <ecNumber evidence="2">2.7.7.9</ecNumber>
    </recommendedName>
    <alternativeName>
        <fullName evidence="6">Alpha-D-glucosyl-1-phosphate uridylyltransferase</fullName>
    </alternativeName>
    <alternativeName>
        <fullName evidence="7">UDP-glucose pyrophosphorylase</fullName>
    </alternativeName>
    <alternativeName>
        <fullName evidence="8">Uridine diphosphoglucose pyrophosphorylase</fullName>
    </alternativeName>
</protein>